<evidence type="ECO:0000259" key="4">
    <source>
        <dbReference type="Pfam" id="PF13962"/>
    </source>
</evidence>
<dbReference type="PANTHER" id="PTHR24177">
    <property type="entry name" value="CASKIN"/>
    <property type="match status" value="1"/>
</dbReference>
<dbReference type="SUPFAM" id="SSF48403">
    <property type="entry name" value="Ankyrin repeat"/>
    <property type="match status" value="1"/>
</dbReference>
<feature type="transmembrane region" description="Helical" evidence="3">
    <location>
        <begin position="368"/>
        <end position="391"/>
    </location>
</feature>
<protein>
    <recommendedName>
        <fullName evidence="4">PGG domain-containing protein</fullName>
    </recommendedName>
</protein>
<feature type="domain" description="PGG" evidence="4">
    <location>
        <begin position="281"/>
        <end position="392"/>
    </location>
</feature>
<dbReference type="Proteomes" id="UP001372338">
    <property type="component" value="Unassembled WGS sequence"/>
</dbReference>
<keyword evidence="6" id="KW-1185">Reference proteome</keyword>
<keyword evidence="3" id="KW-0472">Membrane</keyword>
<dbReference type="InterPro" id="IPR036770">
    <property type="entry name" value="Ankyrin_rpt-contain_sf"/>
</dbReference>
<feature type="transmembrane region" description="Helical" evidence="3">
    <location>
        <begin position="328"/>
        <end position="348"/>
    </location>
</feature>
<evidence type="ECO:0000313" key="5">
    <source>
        <dbReference type="EMBL" id="KAK7251374.1"/>
    </source>
</evidence>
<comment type="caution">
    <text evidence="5">The sequence shown here is derived from an EMBL/GenBank/DDBJ whole genome shotgun (WGS) entry which is preliminary data.</text>
</comment>
<dbReference type="InterPro" id="IPR026961">
    <property type="entry name" value="PGG_dom"/>
</dbReference>
<proteinExistence type="predicted"/>
<dbReference type="AlphaFoldDB" id="A0AAN9E8Z7"/>
<keyword evidence="3" id="KW-0812">Transmembrane</keyword>
<dbReference type="Pfam" id="PF13962">
    <property type="entry name" value="PGG"/>
    <property type="match status" value="1"/>
</dbReference>
<evidence type="ECO:0000256" key="2">
    <source>
        <dbReference type="SAM" id="MobiDB-lite"/>
    </source>
</evidence>
<name>A0AAN9E8Z7_CROPI</name>
<dbReference type="PANTHER" id="PTHR24177:SF103">
    <property type="entry name" value="PGG DOMAIN-CONTAINING PROTEIN"/>
    <property type="match status" value="1"/>
</dbReference>
<feature type="compositionally biased region" description="Polar residues" evidence="2">
    <location>
        <begin position="22"/>
        <end position="31"/>
    </location>
</feature>
<organism evidence="5 6">
    <name type="scientific">Crotalaria pallida</name>
    <name type="common">Smooth rattlebox</name>
    <name type="synonym">Crotalaria striata</name>
    <dbReference type="NCBI Taxonomy" id="3830"/>
    <lineage>
        <taxon>Eukaryota</taxon>
        <taxon>Viridiplantae</taxon>
        <taxon>Streptophyta</taxon>
        <taxon>Embryophyta</taxon>
        <taxon>Tracheophyta</taxon>
        <taxon>Spermatophyta</taxon>
        <taxon>Magnoliopsida</taxon>
        <taxon>eudicotyledons</taxon>
        <taxon>Gunneridae</taxon>
        <taxon>Pentapetalae</taxon>
        <taxon>rosids</taxon>
        <taxon>fabids</taxon>
        <taxon>Fabales</taxon>
        <taxon>Fabaceae</taxon>
        <taxon>Papilionoideae</taxon>
        <taxon>50 kb inversion clade</taxon>
        <taxon>genistoids sensu lato</taxon>
        <taxon>core genistoids</taxon>
        <taxon>Crotalarieae</taxon>
        <taxon>Crotalaria</taxon>
    </lineage>
</organism>
<dbReference type="EMBL" id="JAYWIO010000007">
    <property type="protein sequence ID" value="KAK7251374.1"/>
    <property type="molecule type" value="Genomic_DNA"/>
</dbReference>
<feature type="transmembrane region" description="Helical" evidence="3">
    <location>
        <begin position="403"/>
        <end position="425"/>
    </location>
</feature>
<reference evidence="5 6" key="1">
    <citation type="submission" date="2024-01" db="EMBL/GenBank/DDBJ databases">
        <title>The genomes of 5 underutilized Papilionoideae crops provide insights into root nodulation and disease resistanc.</title>
        <authorList>
            <person name="Yuan L."/>
        </authorList>
    </citation>
    <scope>NUCLEOTIDE SEQUENCE [LARGE SCALE GENOMIC DNA]</scope>
    <source>
        <strain evidence="5">ZHUSHIDOU_FW_LH</strain>
        <tissue evidence="5">Leaf</tissue>
    </source>
</reference>
<gene>
    <name evidence="5" type="ORF">RIF29_34507</name>
</gene>
<evidence type="ECO:0000256" key="1">
    <source>
        <dbReference type="ARBA" id="ARBA00004202"/>
    </source>
</evidence>
<dbReference type="GO" id="GO:0005886">
    <property type="term" value="C:plasma membrane"/>
    <property type="evidence" value="ECO:0007669"/>
    <property type="project" value="UniProtKB-SubCell"/>
</dbReference>
<dbReference type="Gene3D" id="1.25.40.20">
    <property type="entry name" value="Ankyrin repeat-containing domain"/>
    <property type="match status" value="1"/>
</dbReference>
<accession>A0AAN9E8Z7</accession>
<feature type="region of interest" description="Disordered" evidence="2">
    <location>
        <begin position="1"/>
        <end position="32"/>
    </location>
</feature>
<evidence type="ECO:0000256" key="3">
    <source>
        <dbReference type="SAM" id="Phobius"/>
    </source>
</evidence>
<keyword evidence="3" id="KW-1133">Transmembrane helix</keyword>
<comment type="subcellular location">
    <subcellularLocation>
        <location evidence="1">Cell membrane</location>
        <topology evidence="1">Peripheral membrane protein</topology>
    </subcellularLocation>
</comment>
<evidence type="ECO:0000313" key="6">
    <source>
        <dbReference type="Proteomes" id="UP001372338"/>
    </source>
</evidence>
<sequence length="444" mass="50002">MGGQDGVKQQSSEQDEHKISMPSPSTGSQQHVLPPKHATLHAFKKFAYTCILDLSEMVFKISHIRKMKLKHKWSSQLLSKLTETPDESYLGSGGQPYWEDEDESSNVYYFINGMQKGKKKRSRVNERKETPILTATKNGIVEMVIEFLDKQPSSLHETTSDKKNILLVAVFNRQPSVVKSLKKILKRVEWDNLIRETDDKENTMLHLAAETLSKDKTWPVPGSAMQMMWDVKWFEYIKQQMPEMGKQHVAEHFISKTNQDGKTSFEIFKESHEDLVKTSSEWLKDTSESCSVVAALVTSVSFATASTVPGGNGEDGKPPLEGQAAFDAFAISSLIGLCFSATALVMFLSILTSRKQARDFHKDLPLKLLLGLSSLFVSIIAMFIAFCSGHFCMLKDTYKHKIFPLYLATIIPVSFYAAAQFPLYADLLKTIFNNEPRAVEKGHV</sequence>